<evidence type="ECO:0000313" key="4">
    <source>
        <dbReference type="EMBL" id="MCY9518615.1"/>
    </source>
</evidence>
<dbReference type="InterPro" id="IPR000182">
    <property type="entry name" value="GNAT_dom"/>
</dbReference>
<dbReference type="Pfam" id="PF00583">
    <property type="entry name" value="Acetyltransf_1"/>
    <property type="match status" value="1"/>
</dbReference>
<dbReference type="SUPFAM" id="SSF55729">
    <property type="entry name" value="Acyl-CoA N-acyltransferases (Nat)"/>
    <property type="match status" value="1"/>
</dbReference>
<keyword evidence="1" id="KW-0808">Transferase</keyword>
<evidence type="ECO:0000256" key="1">
    <source>
        <dbReference type="ARBA" id="ARBA00022679"/>
    </source>
</evidence>
<dbReference type="PANTHER" id="PTHR43877">
    <property type="entry name" value="AMINOALKYLPHOSPHONATE N-ACETYLTRANSFERASE-RELATED-RELATED"/>
    <property type="match status" value="1"/>
</dbReference>
<evidence type="ECO:0000256" key="2">
    <source>
        <dbReference type="ARBA" id="ARBA00023315"/>
    </source>
</evidence>
<dbReference type="CDD" id="cd04301">
    <property type="entry name" value="NAT_SF"/>
    <property type="match status" value="1"/>
</dbReference>
<feature type="domain" description="N-acetyltransferase" evidence="3">
    <location>
        <begin position="1"/>
        <end position="144"/>
    </location>
</feature>
<reference evidence="4 5" key="1">
    <citation type="submission" date="2022-05" db="EMBL/GenBank/DDBJ databases">
        <title>Genome Sequencing of Bee-Associated Microbes.</title>
        <authorList>
            <person name="Dunlap C."/>
        </authorList>
    </citation>
    <scope>NUCLEOTIDE SEQUENCE [LARGE SCALE GENOMIC DNA]</scope>
    <source>
        <strain evidence="4 5">NRRL NRS-1438</strain>
    </source>
</reference>
<organism evidence="4 5">
    <name type="scientific">Paenibacillus apiarius</name>
    <dbReference type="NCBI Taxonomy" id="46240"/>
    <lineage>
        <taxon>Bacteria</taxon>
        <taxon>Bacillati</taxon>
        <taxon>Bacillota</taxon>
        <taxon>Bacilli</taxon>
        <taxon>Bacillales</taxon>
        <taxon>Paenibacillaceae</taxon>
        <taxon>Paenibacillus</taxon>
    </lineage>
</organism>
<dbReference type="GeneID" id="77000537"/>
<dbReference type="Proteomes" id="UP001207626">
    <property type="component" value="Unassembled WGS sequence"/>
</dbReference>
<name>A0ABT4DN00_9BACL</name>
<evidence type="ECO:0000313" key="5">
    <source>
        <dbReference type="Proteomes" id="UP001207626"/>
    </source>
</evidence>
<comment type="caution">
    <text evidence="4">The sequence shown here is derived from an EMBL/GenBank/DDBJ whole genome shotgun (WGS) entry which is preliminary data.</text>
</comment>
<dbReference type="PROSITE" id="PS51186">
    <property type="entry name" value="GNAT"/>
    <property type="match status" value="1"/>
</dbReference>
<keyword evidence="2" id="KW-0012">Acyltransferase</keyword>
<protein>
    <submittedName>
        <fullName evidence="4">GNAT family N-acetyltransferase</fullName>
    </submittedName>
</protein>
<dbReference type="Gene3D" id="3.40.630.30">
    <property type="match status" value="1"/>
</dbReference>
<dbReference type="RefSeq" id="WP_087433571.1">
    <property type="nucleotide sequence ID" value="NZ_JAFFHZ010000001.1"/>
</dbReference>
<gene>
    <name evidence="4" type="ORF">M5X09_02860</name>
</gene>
<accession>A0ABT4DN00</accession>
<proteinExistence type="predicted"/>
<dbReference type="EMBL" id="JAMDLW010000002">
    <property type="protein sequence ID" value="MCY9518615.1"/>
    <property type="molecule type" value="Genomic_DNA"/>
</dbReference>
<dbReference type="InterPro" id="IPR016181">
    <property type="entry name" value="Acyl_CoA_acyltransferase"/>
</dbReference>
<sequence>MLIRKLNVEDVTQLAGLYAELDDRPTNVEKMAARLARLNDDPDYLFLGTADENGKLLGSVMGIICEDLTGDCQPFMVVENVIVAAEAHGQGIGMKLMNRLEEFARERDCHVMMLMSNVKREGAHRFYERLGFSREVGYGFVKDL</sequence>
<keyword evidence="5" id="KW-1185">Reference proteome</keyword>
<evidence type="ECO:0000259" key="3">
    <source>
        <dbReference type="PROSITE" id="PS51186"/>
    </source>
</evidence>
<dbReference type="InterPro" id="IPR050832">
    <property type="entry name" value="Bact_Acetyltransf"/>
</dbReference>